<keyword evidence="6" id="KW-0788">Thiol protease</keyword>
<dbReference type="SUPFAM" id="SSF47195">
    <property type="entry name" value="TMV-like viral coat proteins"/>
    <property type="match status" value="1"/>
</dbReference>
<dbReference type="KEGG" id="vg:26121864"/>
<feature type="region of interest" description="Disordered" evidence="8">
    <location>
        <begin position="453"/>
        <end position="475"/>
    </location>
</feature>
<dbReference type="PROSITE" id="PS51744">
    <property type="entry name" value="HC_PRO_CPD"/>
    <property type="match status" value="1"/>
</dbReference>
<name>A0A0P0YQ15_9POTY</name>
<keyword evidence="12" id="KW-1185">Reference proteome</keyword>
<evidence type="ECO:0000256" key="5">
    <source>
        <dbReference type="ARBA" id="ARBA00022801"/>
    </source>
</evidence>
<proteinExistence type="inferred from homology"/>
<evidence type="ECO:0000256" key="2">
    <source>
        <dbReference type="ARBA" id="ARBA00010000"/>
    </source>
</evidence>
<dbReference type="GO" id="GO:0004197">
    <property type="term" value="F:cysteine-type endopeptidase activity"/>
    <property type="evidence" value="ECO:0007669"/>
    <property type="project" value="InterPro"/>
</dbReference>
<dbReference type="RefSeq" id="YP_009175090.1">
    <property type="nucleotide sequence ID" value="NC_028145.1"/>
</dbReference>
<accession>A0A0P0YQ15</accession>
<feature type="region of interest" description="Disordered" evidence="8">
    <location>
        <begin position="900"/>
        <end position="924"/>
    </location>
</feature>
<dbReference type="Gene3D" id="3.90.70.150">
    <property type="entry name" value="Helper component proteinase"/>
    <property type="match status" value="1"/>
</dbReference>
<evidence type="ECO:0000256" key="6">
    <source>
        <dbReference type="ARBA" id="ARBA00022807"/>
    </source>
</evidence>
<evidence type="ECO:0000256" key="9">
    <source>
        <dbReference type="SAM" id="Phobius"/>
    </source>
</evidence>
<organism evidence="11 12">
    <name type="scientific">Rice necrosis mosaic virus</name>
    <dbReference type="NCBI Taxonomy" id="59500"/>
    <lineage>
        <taxon>Viruses</taxon>
        <taxon>Riboviria</taxon>
        <taxon>Orthornavirae</taxon>
        <taxon>Pisuviricota</taxon>
        <taxon>Stelpaviricetes</taxon>
        <taxon>Patatavirales</taxon>
        <taxon>Potyviridae</taxon>
        <taxon>Bymovirus</taxon>
        <taxon>Bymovirus oryzae</taxon>
    </lineage>
</organism>
<keyword evidence="9" id="KW-0812">Transmembrane</keyword>
<evidence type="ECO:0000256" key="1">
    <source>
        <dbReference type="ARBA" id="ARBA00001848"/>
    </source>
</evidence>
<dbReference type="Proteomes" id="UP000203244">
    <property type="component" value="Genome"/>
</dbReference>
<dbReference type="GO" id="GO:0005198">
    <property type="term" value="F:structural molecule activity"/>
    <property type="evidence" value="ECO:0007669"/>
    <property type="project" value="InterPro"/>
</dbReference>
<dbReference type="GeneID" id="26121864"/>
<dbReference type="Pfam" id="PF00851">
    <property type="entry name" value="Peptidase_C6"/>
    <property type="match status" value="1"/>
</dbReference>
<protein>
    <recommendedName>
        <fullName evidence="3">Genome polyprotein 2</fullName>
    </recommendedName>
</protein>
<dbReference type="GO" id="GO:0006508">
    <property type="term" value="P:proteolysis"/>
    <property type="evidence" value="ECO:0007669"/>
    <property type="project" value="UniProtKB-KW"/>
</dbReference>
<sequence length="924" mass="104275">MFDFESFSERSNFPAFNFEVREKQIEYFNEQLNKILQGVRDIGGEFIMDSTIRQGWMGILKRFAIQGTQDRNIVTTQNQSPIGLFTTYDLGVSTLSQAMNESEVLKQRVQTPMELDIHFILEKKCASHPWLYFSNNSCAFGGKNYSENLKTFLNADFQSGFCYLNLLVPFSFEIQNNHTEEFRQVLESTPEILGAYPSFSSVLNMLLYYQKRFPELVSSPIPVIAFDPQSLQLHVCDKRGVPATWAFLQAQHLSDLLTLAVEYRDADFMAYPVGGVESKYANWRTSMDHYITDRFVEMTVLADRLTNIIQATPDTEGGDPAAGECLNTMGFTNVVARSKRFPETRNITDVLVDLNDDIIYEPLDKLKLFLLVAHRSVQSKATIPTQIKAKCRAVLDTLRISQTSEIPAYSREKFEITNRVVWNSEFHRIHEQKEKLATLHKWFEDFENNLPSGSINPEPSSQSSELQTSAGGQDGTDVSVQNVRIVEITAKRSYWAEIIVGVVTTLLGAALIFIINLFRRRRARLVSKDTFPWKSISFDEGDEDGGDEGPPSQGRRQGGLLHHPAPSQSQSASEESIDQLLTRLNADRDRGEDYTRPDESQIQEAENHLTMVKLWLSDNRFTDIERCIVDTLSSLSTLNEVSEEGTPYQILADYLRKLVVAYREVETTGETADASLVELKNLELHLIRLNFLPEMATPSQALTKAVIDSKAKQWINELKSTSSNMGEELISSLEALVQRIDTQVMEGFSEYDELTACLIRRLVRIIKTVDGAASDLVKSEAVSSADAILAELNARSGANISMIYLSSVRRQIIIDRVTPTGVHEDASPETREKVLQAEIEKIQAETRAYEETARTQFDLRRINEETRIREHILQPINTMANLGLTAAFFRGMRAPSTPGAVAAQATQARSRASSVFSRPGHRLR</sequence>
<feature type="region of interest" description="Disordered" evidence="8">
    <location>
        <begin position="536"/>
        <end position="576"/>
    </location>
</feature>
<dbReference type="Pfam" id="PF00721">
    <property type="entry name" value="TMV_coat"/>
    <property type="match status" value="1"/>
</dbReference>
<evidence type="ECO:0000259" key="10">
    <source>
        <dbReference type="PROSITE" id="PS51744"/>
    </source>
</evidence>
<feature type="domain" description="Peptidase C6" evidence="10">
    <location>
        <begin position="154"/>
        <end position="274"/>
    </location>
</feature>
<evidence type="ECO:0000313" key="12">
    <source>
        <dbReference type="Proteomes" id="UP000203244"/>
    </source>
</evidence>
<evidence type="ECO:0000256" key="7">
    <source>
        <dbReference type="PROSITE-ProRule" id="PRU01080"/>
    </source>
</evidence>
<feature type="transmembrane region" description="Helical" evidence="9">
    <location>
        <begin position="494"/>
        <end position="518"/>
    </location>
</feature>
<evidence type="ECO:0000313" key="11">
    <source>
        <dbReference type="EMBL" id="BAT23039.1"/>
    </source>
</evidence>
<evidence type="ECO:0000256" key="3">
    <source>
        <dbReference type="ARBA" id="ARBA00017447"/>
    </source>
</evidence>
<feature type="active site" description="For helper component proteinase activity" evidence="7">
    <location>
        <position position="234"/>
    </location>
</feature>
<comment type="similarity">
    <text evidence="2">Belongs to the bymoviruses polyprotein 2 family.</text>
</comment>
<dbReference type="InterPro" id="IPR042308">
    <property type="entry name" value="HC_PRO_CPD_sf"/>
</dbReference>
<evidence type="ECO:0000256" key="4">
    <source>
        <dbReference type="ARBA" id="ARBA00022670"/>
    </source>
</evidence>
<dbReference type="GO" id="GO:0019028">
    <property type="term" value="C:viral capsid"/>
    <property type="evidence" value="ECO:0007669"/>
    <property type="project" value="InterPro"/>
</dbReference>
<keyword evidence="9" id="KW-1133">Transmembrane helix</keyword>
<keyword evidence="5" id="KW-0378">Hydrolase</keyword>
<keyword evidence="9" id="KW-0472">Membrane</keyword>
<dbReference type="InterPro" id="IPR036417">
    <property type="entry name" value="TMV-like_coat_sf"/>
</dbReference>
<feature type="compositionally biased region" description="Low complexity" evidence="8">
    <location>
        <begin position="900"/>
        <end position="915"/>
    </location>
</feature>
<reference evidence="11 12" key="1">
    <citation type="journal article" date="2016" name="J. Gen. Plant Pathol.">
        <title>Rice necrosis mosaic virus, a fungal transmitted Bymovirus: complete nucleotide sequence of the genomic RNAs and subgrouping of bymoviruses.</title>
        <authorList>
            <person name="Wagh S.G."/>
            <person name="Kobayashi K."/>
            <person name="Yaeno T."/>
            <person name="Yamaoka N."/>
            <person name="Masuta C."/>
            <person name="Nishiguchi M."/>
        </authorList>
    </citation>
    <scope>NUCLEOTIDE SEQUENCE [LARGE SCALE GENOMIC DNA]</scope>
    <source>
        <strain evidence="11">Ka-1</strain>
    </source>
</reference>
<feature type="active site" description="For helper component proteinase activity" evidence="7">
    <location>
        <position position="162"/>
    </location>
</feature>
<keyword evidence="4" id="KW-0645">Protease</keyword>
<evidence type="ECO:0000256" key="8">
    <source>
        <dbReference type="SAM" id="MobiDB-lite"/>
    </source>
</evidence>
<dbReference type="InterPro" id="IPR001456">
    <property type="entry name" value="HC-pro"/>
</dbReference>
<dbReference type="InterPro" id="IPR031159">
    <property type="entry name" value="HC_PRO_CPD_dom"/>
</dbReference>
<comment type="catalytic activity">
    <reaction evidence="1">
        <text>Hydrolyzes a Gly-|-Gly bond at its own C-terminus, commonly in the sequence -Tyr-Xaa-Val-Gly-|-Gly, in the processing of the potyviral polyprotein.</text>
        <dbReference type="EC" id="3.4.22.45"/>
    </reaction>
</comment>
<feature type="compositionally biased region" description="Low complexity" evidence="8">
    <location>
        <begin position="562"/>
        <end position="574"/>
    </location>
</feature>
<dbReference type="InterPro" id="IPR001337">
    <property type="entry name" value="TMV-like_coat"/>
</dbReference>
<dbReference type="EMBL" id="LC060925">
    <property type="protein sequence ID" value="BAT23039.1"/>
    <property type="molecule type" value="Genomic_RNA"/>
</dbReference>
<dbReference type="Gene3D" id="1.20.120.70">
    <property type="entry name" value="Tobacco mosaic virus-like, coat protein"/>
    <property type="match status" value="1"/>
</dbReference>